<evidence type="ECO:0000256" key="1">
    <source>
        <dbReference type="ARBA" id="ARBA00009865"/>
    </source>
</evidence>
<dbReference type="Gene3D" id="2.115.10.20">
    <property type="entry name" value="Glycosyl hydrolase domain, family 43"/>
    <property type="match status" value="1"/>
</dbReference>
<dbReference type="InterPro" id="IPR023296">
    <property type="entry name" value="Glyco_hydro_beta-prop_sf"/>
</dbReference>
<sequence length="391" mass="44916">MNMKCFILSNNNIYKTLFIIIFLMAFNVVRCNNGSEIIVKSIIPDRGVVDPHVIIVNDTLYCMFGHDKSWHTVDTWVMDRWELWATTDLTEWTHILDISPTSTYLGDKPNCWAGDFAERDGKFYWYFSNKDIDTGVMVASSMYGPWSDSLGKPLLPKGLAKTKSYDPEIIKEGDRYYIMWGAGTYYIAELDDDMVSLRTNPEMVVINDDSGNQVPTADKSCVFFRNGWYYLSWGNKYAMSRRLKGPYRFIGEFPAGGHASVFEFKGKWYAIQEKSETNIFYRGTQIRVLSFNQDGTIILSQEENDSSHVKAYNFKYSTQGWSGETGTEVKRDCPYNIYGHTTAKNAIISSTKFLHFQVTDNSKLKIRLKNVSKSKTIKVAVCSYNFDKGFF</sequence>
<organism evidence="9 10">
    <name type="scientific">Bacteroides xylanisolvens</name>
    <dbReference type="NCBI Taxonomy" id="371601"/>
    <lineage>
        <taxon>Bacteria</taxon>
        <taxon>Pseudomonadati</taxon>
        <taxon>Bacteroidota</taxon>
        <taxon>Bacteroidia</taxon>
        <taxon>Bacteroidales</taxon>
        <taxon>Bacteroidaceae</taxon>
        <taxon>Bacteroides</taxon>
    </lineage>
</organism>
<keyword evidence="2" id="KW-0624">Polysaccharide degradation</keyword>
<comment type="caution">
    <text evidence="9">The sequence shown here is derived from an EMBL/GenBank/DDBJ whole genome shotgun (WGS) entry which is preliminary data.</text>
</comment>
<dbReference type="EMBL" id="JAIWWW010000009">
    <property type="protein sequence ID" value="MCA4522656.1"/>
    <property type="molecule type" value="Genomic_DNA"/>
</dbReference>
<evidence type="ECO:0000256" key="3">
    <source>
        <dbReference type="ARBA" id="ARBA00022801"/>
    </source>
</evidence>
<dbReference type="PANTHER" id="PTHR43772">
    <property type="entry name" value="ENDO-1,4-BETA-XYLANASE"/>
    <property type="match status" value="1"/>
</dbReference>
<dbReference type="CDD" id="cd08990">
    <property type="entry name" value="GH43_AXH_like"/>
    <property type="match status" value="1"/>
</dbReference>
<evidence type="ECO:0000256" key="5">
    <source>
        <dbReference type="ARBA" id="ARBA00023295"/>
    </source>
</evidence>
<evidence type="ECO:0000256" key="2">
    <source>
        <dbReference type="ARBA" id="ARBA00022651"/>
    </source>
</evidence>
<dbReference type="RefSeq" id="WP_080973948.1">
    <property type="nucleotide sequence ID" value="NZ_CP183042.1"/>
</dbReference>
<dbReference type="SUPFAM" id="SSF75005">
    <property type="entry name" value="Arabinanase/levansucrase/invertase"/>
    <property type="match status" value="1"/>
</dbReference>
<reference evidence="9" key="1">
    <citation type="submission" date="2023-08" db="EMBL/GenBank/DDBJ databases">
        <title>Mucin Metabolism Genes Underlie the Key Renovations of Bacteroides xylanisolvens Genomes in Captive Great Apes.</title>
        <authorList>
            <person name="Nishida A.H."/>
        </authorList>
    </citation>
    <scope>NUCLEOTIDE SEQUENCE</scope>
    <source>
        <strain evidence="9">P13.H9</strain>
        <strain evidence="8">P19.10B</strain>
    </source>
</reference>
<evidence type="ECO:0000313" key="9">
    <source>
        <dbReference type="EMBL" id="MCA4705384.1"/>
    </source>
</evidence>
<keyword evidence="4" id="KW-0119">Carbohydrate metabolism</keyword>
<keyword evidence="3 7" id="KW-0378">Hydrolase</keyword>
<evidence type="ECO:0000256" key="6">
    <source>
        <dbReference type="PIRSR" id="PIRSR606710-2"/>
    </source>
</evidence>
<proteinExistence type="inferred from homology"/>
<name>A0AAW4T0A7_9BACE</name>
<evidence type="ECO:0000313" key="10">
    <source>
        <dbReference type="Proteomes" id="UP001198461"/>
    </source>
</evidence>
<dbReference type="EMBL" id="JAIWYE010000031">
    <property type="protein sequence ID" value="MCA4705384.1"/>
    <property type="molecule type" value="Genomic_DNA"/>
</dbReference>
<dbReference type="InterPro" id="IPR006710">
    <property type="entry name" value="Glyco_hydro_43"/>
</dbReference>
<dbReference type="Proteomes" id="UP001197958">
    <property type="component" value="Unassembled WGS sequence"/>
</dbReference>
<dbReference type="GO" id="GO:0045493">
    <property type="term" value="P:xylan catabolic process"/>
    <property type="evidence" value="ECO:0007669"/>
    <property type="project" value="UniProtKB-KW"/>
</dbReference>
<evidence type="ECO:0000313" key="8">
    <source>
        <dbReference type="EMBL" id="MCA4522656.1"/>
    </source>
</evidence>
<dbReference type="AlphaFoldDB" id="A0AAW4T0A7"/>
<evidence type="ECO:0000256" key="7">
    <source>
        <dbReference type="RuleBase" id="RU361187"/>
    </source>
</evidence>
<dbReference type="GO" id="GO:0004553">
    <property type="term" value="F:hydrolase activity, hydrolyzing O-glycosyl compounds"/>
    <property type="evidence" value="ECO:0007669"/>
    <property type="project" value="InterPro"/>
</dbReference>
<dbReference type="PANTHER" id="PTHR43772:SF2">
    <property type="entry name" value="PUTATIVE (AFU_ORTHOLOGUE AFUA_2G04480)-RELATED"/>
    <property type="match status" value="1"/>
</dbReference>
<feature type="site" description="Important for catalytic activity, responsible for pKa modulation of the active site Glu and correct orientation of both the proton donor and substrate" evidence="6">
    <location>
        <position position="166"/>
    </location>
</feature>
<keyword evidence="2" id="KW-0858">Xylan degradation</keyword>
<keyword evidence="5 7" id="KW-0326">Glycosidase</keyword>
<accession>A0AAW4T0A7</accession>
<evidence type="ECO:0000256" key="4">
    <source>
        <dbReference type="ARBA" id="ARBA00023277"/>
    </source>
</evidence>
<dbReference type="Pfam" id="PF04616">
    <property type="entry name" value="Glyco_hydro_43"/>
    <property type="match status" value="1"/>
</dbReference>
<dbReference type="InterPro" id="IPR052176">
    <property type="entry name" value="Glycosyl_Hydrlase_43_Enz"/>
</dbReference>
<comment type="similarity">
    <text evidence="1 7">Belongs to the glycosyl hydrolase 43 family.</text>
</comment>
<gene>
    <name evidence="9" type="ORF">LD004_17415</name>
    <name evidence="8" type="ORF">LDZ35_05445</name>
</gene>
<dbReference type="Proteomes" id="UP001198461">
    <property type="component" value="Unassembled WGS sequence"/>
</dbReference>
<protein>
    <submittedName>
        <fullName evidence="9">Family 43 glycosylhydrolase</fullName>
    </submittedName>
</protein>